<proteinExistence type="predicted"/>
<keyword evidence="2" id="KW-1185">Reference proteome</keyword>
<dbReference type="KEGG" id="acu:Atc_1995"/>
<dbReference type="Proteomes" id="UP000006135">
    <property type="component" value="Chromosome"/>
</dbReference>
<name>F9ZQP3_ACICS</name>
<evidence type="ECO:0000313" key="2">
    <source>
        <dbReference type="Proteomes" id="UP000006135"/>
    </source>
</evidence>
<gene>
    <name evidence="1" type="ordered locus">Atc_1995</name>
</gene>
<sequence length="105" mass="12056">MHFTSMRERIYRAKDMAEHPERYTKAELDNMDENLRGLVDGLWDFVGVFGQIMHHTSENKDAWQESNLFTIGEHLAMVSDLAQGVADICDKLRNPAATKTEPLTF</sequence>
<accession>F9ZQP3</accession>
<organism evidence="1 2">
    <name type="scientific">Acidithiobacillus caldus (strain SM-1)</name>
    <dbReference type="NCBI Taxonomy" id="990288"/>
    <lineage>
        <taxon>Bacteria</taxon>
        <taxon>Pseudomonadati</taxon>
        <taxon>Pseudomonadota</taxon>
        <taxon>Acidithiobacillia</taxon>
        <taxon>Acidithiobacillales</taxon>
        <taxon>Acidithiobacillaceae</taxon>
        <taxon>Acidithiobacillus</taxon>
    </lineage>
</organism>
<reference evidence="1 2" key="1">
    <citation type="journal article" date="2011" name="J. Genet. Genomics">
        <title>Unraveling the Acidithiobacillus caldus complete genome and its central metabolisms for carbon assimilation.</title>
        <authorList>
            <person name="You X.Y."/>
            <person name="Guo X."/>
            <person name="Zheng H.J."/>
            <person name="Zhang M.J."/>
            <person name="Liu L.J."/>
            <person name="Zhu Y.Q."/>
            <person name="Zhu B."/>
            <person name="Wang S.Y."/>
            <person name="Zhao G.P."/>
            <person name="Poetsch A."/>
            <person name="Jiang C.Y."/>
            <person name="Liu S.J."/>
        </authorList>
    </citation>
    <scope>NUCLEOTIDE SEQUENCE [LARGE SCALE GENOMIC DNA]</scope>
    <source>
        <strain evidence="1 2">SM-1</strain>
    </source>
</reference>
<dbReference type="EMBL" id="CP002573">
    <property type="protein sequence ID" value="AEK58643.1"/>
    <property type="molecule type" value="Genomic_DNA"/>
</dbReference>
<protein>
    <submittedName>
        <fullName evidence="1">Uncharacterized protein</fullName>
    </submittedName>
</protein>
<dbReference type="HOGENOM" id="CLU_171566_0_0_6"/>
<evidence type="ECO:0000313" key="1">
    <source>
        <dbReference type="EMBL" id="AEK58643.1"/>
    </source>
</evidence>
<dbReference type="AlphaFoldDB" id="F9ZQP3"/>